<dbReference type="OrthoDB" id="3537945at2"/>
<proteinExistence type="inferred from homology"/>
<gene>
    <name evidence="7" type="ORF">Aple_004130</name>
</gene>
<protein>
    <submittedName>
        <fullName evidence="7">Acyl-CoA dehydrogenase</fullName>
    </submittedName>
</protein>
<dbReference type="Pfam" id="PF02771">
    <property type="entry name" value="Acyl-CoA_dh_N"/>
    <property type="match status" value="1"/>
</dbReference>
<sequence length="351" mass="36015">MTWRGPTLDADQLDLLSMLQSLAGDRDLTLTDTPDVVHGLVTALAELGVWTLGTEESYGGGGADAVTTAVAWTQLGRSWPALGWASVQAHAAVDVVGPEARCAQLVGTLHTGAAAVAVVDASSPHVRLAWDGDILRGTVDRVDAASEEPHLLVLDGPGSALSVRPSALTTTALRRTGLGGALTRSARVEAGSDDVVELRGVDADRARARLHRGAALVAAGIASAAVDAATAYAAERHQFGDALTALPTVRQSLLEQAAGASVALTAALDPLTDPIRALAAAREACDGAVEVAAAALQSHGGYGYLTEYPAERLLRDAVSLRAAVDLHGAAVRAARLLVGRPDTDTLHRKAS</sequence>
<comment type="similarity">
    <text evidence="2">Belongs to the acyl-CoA dehydrogenase family.</text>
</comment>
<keyword evidence="4" id="KW-0274">FAD</keyword>
<dbReference type="InterPro" id="IPR013786">
    <property type="entry name" value="AcylCoA_DH/ox_N"/>
</dbReference>
<evidence type="ECO:0000256" key="3">
    <source>
        <dbReference type="ARBA" id="ARBA00022630"/>
    </source>
</evidence>
<dbReference type="SUPFAM" id="SSF56645">
    <property type="entry name" value="Acyl-CoA dehydrogenase NM domain-like"/>
    <property type="match status" value="1"/>
</dbReference>
<dbReference type="InterPro" id="IPR036250">
    <property type="entry name" value="AcylCo_DH-like_C"/>
</dbReference>
<dbReference type="PANTHER" id="PTHR43884:SF12">
    <property type="entry name" value="ISOVALERYL-COA DEHYDROGENASE, MITOCHONDRIAL-RELATED"/>
    <property type="match status" value="1"/>
</dbReference>
<comment type="cofactor">
    <cofactor evidence="1">
        <name>FAD</name>
        <dbReference type="ChEBI" id="CHEBI:57692"/>
    </cofactor>
</comment>
<evidence type="ECO:0000256" key="1">
    <source>
        <dbReference type="ARBA" id="ARBA00001974"/>
    </source>
</evidence>
<dbReference type="PROSITE" id="PS00073">
    <property type="entry name" value="ACYL_COA_DH_2"/>
    <property type="match status" value="1"/>
</dbReference>
<dbReference type="Pfam" id="PF00441">
    <property type="entry name" value="Acyl-CoA_dh_1"/>
    <property type="match status" value="1"/>
</dbReference>
<dbReference type="InterPro" id="IPR009075">
    <property type="entry name" value="AcylCo_DH/oxidase_C"/>
</dbReference>
<reference evidence="7 8" key="1">
    <citation type="submission" date="2019-10" db="EMBL/GenBank/DDBJ databases">
        <title>Whole genome shotgun sequence of Acrocarpospora pleiomorpha NBRC 16267.</title>
        <authorList>
            <person name="Ichikawa N."/>
            <person name="Kimura A."/>
            <person name="Kitahashi Y."/>
            <person name="Komaki H."/>
            <person name="Oguchi A."/>
        </authorList>
    </citation>
    <scope>NUCLEOTIDE SEQUENCE [LARGE SCALE GENOMIC DNA]</scope>
    <source>
        <strain evidence="7 8">NBRC 16267</strain>
    </source>
</reference>
<feature type="domain" description="Acyl-CoA dehydrogenase/oxidase C-terminal" evidence="5">
    <location>
        <begin position="213"/>
        <end position="321"/>
    </location>
</feature>
<dbReference type="GO" id="GO:0050660">
    <property type="term" value="F:flavin adenine dinucleotide binding"/>
    <property type="evidence" value="ECO:0007669"/>
    <property type="project" value="InterPro"/>
</dbReference>
<name>A0A5M3XHF5_9ACTN</name>
<dbReference type="GO" id="GO:0003995">
    <property type="term" value="F:acyl-CoA dehydrogenase activity"/>
    <property type="evidence" value="ECO:0007669"/>
    <property type="project" value="InterPro"/>
</dbReference>
<organism evidence="7 8">
    <name type="scientific">Acrocarpospora pleiomorpha</name>
    <dbReference type="NCBI Taxonomy" id="90975"/>
    <lineage>
        <taxon>Bacteria</taxon>
        <taxon>Bacillati</taxon>
        <taxon>Actinomycetota</taxon>
        <taxon>Actinomycetes</taxon>
        <taxon>Streptosporangiales</taxon>
        <taxon>Streptosporangiaceae</taxon>
        <taxon>Acrocarpospora</taxon>
    </lineage>
</organism>
<keyword evidence="8" id="KW-1185">Reference proteome</keyword>
<evidence type="ECO:0000259" key="6">
    <source>
        <dbReference type="Pfam" id="PF02771"/>
    </source>
</evidence>
<evidence type="ECO:0000313" key="7">
    <source>
        <dbReference type="EMBL" id="GES17518.1"/>
    </source>
</evidence>
<keyword evidence="3" id="KW-0285">Flavoprotein</keyword>
<dbReference type="EMBL" id="BLAF01000004">
    <property type="protein sequence ID" value="GES17518.1"/>
    <property type="molecule type" value="Genomic_DNA"/>
</dbReference>
<dbReference type="PANTHER" id="PTHR43884">
    <property type="entry name" value="ACYL-COA DEHYDROGENASE"/>
    <property type="match status" value="1"/>
</dbReference>
<dbReference type="InterPro" id="IPR009100">
    <property type="entry name" value="AcylCoA_DH/oxidase_NM_dom_sf"/>
</dbReference>
<dbReference type="AlphaFoldDB" id="A0A5M3XHF5"/>
<dbReference type="InterPro" id="IPR037069">
    <property type="entry name" value="AcylCoA_DH/ox_N_sf"/>
</dbReference>
<evidence type="ECO:0000259" key="5">
    <source>
        <dbReference type="Pfam" id="PF00441"/>
    </source>
</evidence>
<comment type="caution">
    <text evidence="7">The sequence shown here is derived from an EMBL/GenBank/DDBJ whole genome shotgun (WGS) entry which is preliminary data.</text>
</comment>
<dbReference type="Proteomes" id="UP000377595">
    <property type="component" value="Unassembled WGS sequence"/>
</dbReference>
<evidence type="ECO:0000256" key="4">
    <source>
        <dbReference type="ARBA" id="ARBA00022827"/>
    </source>
</evidence>
<dbReference type="InterPro" id="IPR006089">
    <property type="entry name" value="Acyl-CoA_DH_CS"/>
</dbReference>
<feature type="domain" description="Acyl-CoA dehydrogenase/oxidase N-terminal" evidence="6">
    <location>
        <begin position="37"/>
        <end position="91"/>
    </location>
</feature>
<dbReference type="SUPFAM" id="SSF47203">
    <property type="entry name" value="Acyl-CoA dehydrogenase C-terminal domain-like"/>
    <property type="match status" value="1"/>
</dbReference>
<dbReference type="Gene3D" id="1.10.540.10">
    <property type="entry name" value="Acyl-CoA dehydrogenase/oxidase, N-terminal domain"/>
    <property type="match status" value="1"/>
</dbReference>
<evidence type="ECO:0000256" key="2">
    <source>
        <dbReference type="ARBA" id="ARBA00009347"/>
    </source>
</evidence>
<dbReference type="RefSeq" id="WP_155342675.1">
    <property type="nucleotide sequence ID" value="NZ_BAAAHM010000001.1"/>
</dbReference>
<accession>A0A5M3XHF5</accession>
<evidence type="ECO:0000313" key="8">
    <source>
        <dbReference type="Proteomes" id="UP000377595"/>
    </source>
</evidence>
<dbReference type="Gene3D" id="1.20.140.10">
    <property type="entry name" value="Butyryl-CoA Dehydrogenase, subunit A, domain 3"/>
    <property type="match status" value="1"/>
</dbReference>